<reference evidence="1" key="1">
    <citation type="submission" date="2007-02" db="EMBL/GenBank/DDBJ databases">
        <title>Complete sequence of Pyrobaculum calidifontis JCM 11548.</title>
        <authorList>
            <consortium name="US DOE Joint Genome Institute"/>
            <person name="Copeland A."/>
            <person name="Lucas S."/>
            <person name="Lapidus A."/>
            <person name="Barry K."/>
            <person name="Glavina del Rio T."/>
            <person name="Dalin E."/>
            <person name="Tice H."/>
            <person name="Pitluck S."/>
            <person name="Chain P."/>
            <person name="Malfatti S."/>
            <person name="Shin M."/>
            <person name="Vergez L."/>
            <person name="Schmutz J."/>
            <person name="Larimer F."/>
            <person name="Land M."/>
            <person name="Hauser L."/>
            <person name="Kyrpides N."/>
            <person name="Mikhailova N."/>
            <person name="Cozen A.E."/>
            <person name="Fitz-Gibbon S.T."/>
            <person name="House C.H."/>
            <person name="Saltikov C."/>
            <person name="Lowe T.M."/>
            <person name="Richardson P."/>
        </authorList>
    </citation>
    <scope>NUCLEOTIDE SEQUENCE [LARGE SCALE GENOMIC DNA]</scope>
    <source>
        <strain evidence="1">JCM 11548</strain>
    </source>
</reference>
<evidence type="ECO:0000313" key="1">
    <source>
        <dbReference type="EMBL" id="ABO09279.1"/>
    </source>
</evidence>
<dbReference type="STRING" id="410359.Pcal_1862"/>
<gene>
    <name evidence="1" type="ordered locus">Pcal_1862</name>
</gene>
<dbReference type="KEGG" id="pcl:Pcal_1862"/>
<organism evidence="1 2">
    <name type="scientific">Pyrobaculum calidifontis (strain DSM 21063 / JCM 11548 / VA1)</name>
    <dbReference type="NCBI Taxonomy" id="410359"/>
    <lineage>
        <taxon>Archaea</taxon>
        <taxon>Thermoproteota</taxon>
        <taxon>Thermoprotei</taxon>
        <taxon>Thermoproteales</taxon>
        <taxon>Thermoproteaceae</taxon>
        <taxon>Pyrobaculum</taxon>
    </lineage>
</organism>
<keyword evidence="2" id="KW-1185">Reference proteome</keyword>
<dbReference type="RefSeq" id="WP_011850537.1">
    <property type="nucleotide sequence ID" value="NC_009073.1"/>
</dbReference>
<dbReference type="GeneID" id="4908873"/>
<evidence type="ECO:0000313" key="2">
    <source>
        <dbReference type="Proteomes" id="UP000001431"/>
    </source>
</evidence>
<dbReference type="Proteomes" id="UP000001431">
    <property type="component" value="Chromosome"/>
</dbReference>
<protein>
    <submittedName>
        <fullName evidence="1">Uncharacterized protein</fullName>
    </submittedName>
</protein>
<dbReference type="HOGENOM" id="CLU_812855_0_0_2"/>
<dbReference type="eggNOG" id="arCOG07834">
    <property type="taxonomic scope" value="Archaea"/>
</dbReference>
<dbReference type="EMBL" id="CP000561">
    <property type="protein sequence ID" value="ABO09279.1"/>
    <property type="molecule type" value="Genomic_DNA"/>
</dbReference>
<name>A3MXB2_PYRCJ</name>
<proteinExistence type="predicted"/>
<dbReference type="AlphaFoldDB" id="A3MXB2"/>
<accession>A3MXB2</accession>
<sequence>MTSIARCCRIYDRFVYGVARGGYVGAAYCTSVFWGAEWMVDVLENMRRCGAGRLRWFRESFWKGREWGGGVAEFRPWCMPPLLASGAPTRWWFLSGDMYIEAEGGYFVPILHKLAVSEGFEVVSVEEYSYDELISLRRCREGLKHVLPRRGTALLGQELPVVRRRNGYLRVGQWLAWHRVLGVLDYGAEGAPRRWVIVGDDGLYLAKFVPTVENPLAEFGEVGYVRVVEPFQGDVDEAASPCGAPRLVACAEEGARVAEALLGYVAGLARRLGLVVEVRGWGCSRPFVIPQLVEVDVPNSVVLDWPLSDACPHVLRAADGEPLGLFTPGLANFYSLFVDVG</sequence>